<dbReference type="RefSeq" id="WP_306971734.1">
    <property type="nucleotide sequence ID" value="NZ_JAUSZV010000001.1"/>
</dbReference>
<evidence type="ECO:0000313" key="2">
    <source>
        <dbReference type="Proteomes" id="UP001234216"/>
    </source>
</evidence>
<comment type="caution">
    <text evidence="1">The sequence shown here is derived from an EMBL/GenBank/DDBJ whole genome shotgun (WGS) entry which is preliminary data.</text>
</comment>
<name>A0AAW8F316_9ACTN</name>
<sequence>MQETNRHPLALARLALGMTMEELVSGIRAAAARRGLRSGTDEARVRKWQRGIKPNEESQIYIAEALGWPADIVRADDWPNWLPLTADGVVPLGPHSSVPALREALRTAMDRRTFFTISGATLSALAADWAAGPTSALAQARDGKPIGEDFVAFLENTTQQLASHATEQRQHTATLLDAHLATVTELLEHGRYAPALGLRLHALAASLSQTVAWHRFDLGRHTHASQNWIAGLHNAHAAGDHDMGAGLLGDLAYQAAWRSDHTTAANILNYALTRAQNPAARCLLQLRLARTLAAQSDRSERRAVLRALAAAEKHLGDAGADRPAWCAWVSEADLAVDSGQALLDLGDIGRAHQLITEGEGLLPPARDKTRGVFLAYRAASYLDLKEPEPAAAAATKSLLLARRIGAPRCVQLVDDLLPRFQHYQDAQGVPELLQLAAA</sequence>
<evidence type="ECO:0000313" key="1">
    <source>
        <dbReference type="EMBL" id="MDQ0904197.1"/>
    </source>
</evidence>
<reference evidence="1" key="1">
    <citation type="submission" date="2023-07" db="EMBL/GenBank/DDBJ databases">
        <title>Comparative genomics of wheat-associated soil bacteria to identify genetic determinants of phenazine resistance.</title>
        <authorList>
            <person name="Mouncey N."/>
        </authorList>
    </citation>
    <scope>NUCLEOTIDE SEQUENCE</scope>
    <source>
        <strain evidence="1">V4I22</strain>
    </source>
</reference>
<accession>A0AAW8F316</accession>
<protein>
    <recommendedName>
        <fullName evidence="3">Transcriptional regulator</fullName>
    </recommendedName>
</protein>
<dbReference type="Proteomes" id="UP001234216">
    <property type="component" value="Unassembled WGS sequence"/>
</dbReference>
<evidence type="ECO:0008006" key="3">
    <source>
        <dbReference type="Google" id="ProtNLM"/>
    </source>
</evidence>
<proteinExistence type="predicted"/>
<dbReference type="AlphaFoldDB" id="A0AAW8F316"/>
<gene>
    <name evidence="1" type="ORF">QFZ22_000182</name>
</gene>
<dbReference type="EMBL" id="JAUSZV010000001">
    <property type="protein sequence ID" value="MDQ0904197.1"/>
    <property type="molecule type" value="Genomic_DNA"/>
</dbReference>
<organism evidence="1 2">
    <name type="scientific">Streptomyces canus</name>
    <dbReference type="NCBI Taxonomy" id="58343"/>
    <lineage>
        <taxon>Bacteria</taxon>
        <taxon>Bacillati</taxon>
        <taxon>Actinomycetota</taxon>
        <taxon>Actinomycetes</taxon>
        <taxon>Kitasatosporales</taxon>
        <taxon>Streptomycetaceae</taxon>
        <taxon>Streptomyces</taxon>
        <taxon>Streptomyces aurantiacus group</taxon>
    </lineage>
</organism>